<dbReference type="RefSeq" id="XP_007693150.1">
    <property type="nucleotide sequence ID" value="XM_007694960.1"/>
</dbReference>
<name>W6YM75_COCMI</name>
<accession>W6YM75</accession>
<evidence type="ECO:0000313" key="2">
    <source>
        <dbReference type="EMBL" id="EUC40337.1"/>
    </source>
</evidence>
<feature type="region of interest" description="Disordered" evidence="1">
    <location>
        <begin position="175"/>
        <end position="197"/>
    </location>
</feature>
<organism evidence="2 3">
    <name type="scientific">Bipolaris oryzae ATCC 44560</name>
    <dbReference type="NCBI Taxonomy" id="930090"/>
    <lineage>
        <taxon>Eukaryota</taxon>
        <taxon>Fungi</taxon>
        <taxon>Dikarya</taxon>
        <taxon>Ascomycota</taxon>
        <taxon>Pezizomycotina</taxon>
        <taxon>Dothideomycetes</taxon>
        <taxon>Pleosporomycetidae</taxon>
        <taxon>Pleosporales</taxon>
        <taxon>Pleosporineae</taxon>
        <taxon>Pleosporaceae</taxon>
        <taxon>Bipolaris</taxon>
    </lineage>
</organism>
<reference evidence="2 3" key="1">
    <citation type="journal article" date="2013" name="PLoS Genet.">
        <title>Comparative genome structure, secondary metabolite, and effector coding capacity across Cochliobolus pathogens.</title>
        <authorList>
            <person name="Condon B.J."/>
            <person name="Leng Y."/>
            <person name="Wu D."/>
            <person name="Bushley K.E."/>
            <person name="Ohm R.A."/>
            <person name="Otillar R."/>
            <person name="Martin J."/>
            <person name="Schackwitz W."/>
            <person name="Grimwood J."/>
            <person name="MohdZainudin N."/>
            <person name="Xue C."/>
            <person name="Wang R."/>
            <person name="Manning V.A."/>
            <person name="Dhillon B."/>
            <person name="Tu Z.J."/>
            <person name="Steffenson B.J."/>
            <person name="Salamov A."/>
            <person name="Sun H."/>
            <person name="Lowry S."/>
            <person name="LaButti K."/>
            <person name="Han J."/>
            <person name="Copeland A."/>
            <person name="Lindquist E."/>
            <person name="Barry K."/>
            <person name="Schmutz J."/>
            <person name="Baker S.E."/>
            <person name="Ciuffetti L.M."/>
            <person name="Grigoriev I.V."/>
            <person name="Zhong S."/>
            <person name="Turgeon B.G."/>
        </authorList>
    </citation>
    <scope>NUCLEOTIDE SEQUENCE [LARGE SCALE GENOMIC DNA]</scope>
    <source>
        <strain evidence="2 3">ATCC 44560</strain>
    </source>
</reference>
<dbReference type="KEGG" id="bor:COCMIDRAFT_30711"/>
<proteinExistence type="predicted"/>
<evidence type="ECO:0000313" key="3">
    <source>
        <dbReference type="Proteomes" id="UP000054032"/>
    </source>
</evidence>
<sequence>MSQLVKAAMTSGMAEAVGVLKARRTMQSEAVDEATGCSVVVDGMLRCRQTDHGVIWAWGGKVPWGETTVGGGGGRRVECQTKLDSMVCSRGIKGSAAAMDPASVEEEEGWGRVLRAVAQKNVQGGDYWGVVGFGCEADGGGRNTRYDEVQECIGLLATWCSLLLAARYSLLAPPPPSSGHRRAASGAANPPQDAASAGSSTKCYLVYLPTSSEGRAGLAGTATLGNGAGRQAVLGGLVCGPVHIINYCDHDGDAPAVGLLTEARRGPGRYQHEWPDSRAGA</sequence>
<dbReference type="EMBL" id="KI964174">
    <property type="protein sequence ID" value="EUC40337.1"/>
    <property type="molecule type" value="Genomic_DNA"/>
</dbReference>
<evidence type="ECO:0000256" key="1">
    <source>
        <dbReference type="SAM" id="MobiDB-lite"/>
    </source>
</evidence>
<dbReference type="AlphaFoldDB" id="W6YM75"/>
<gene>
    <name evidence="2" type="ORF">COCMIDRAFT_30711</name>
</gene>
<protein>
    <submittedName>
        <fullName evidence="2">Uncharacterized protein</fullName>
    </submittedName>
</protein>
<keyword evidence="3" id="KW-1185">Reference proteome</keyword>
<dbReference type="HOGENOM" id="CLU_990420_0_0_1"/>
<dbReference type="Proteomes" id="UP000054032">
    <property type="component" value="Unassembled WGS sequence"/>
</dbReference>
<dbReference type="GeneID" id="19121723"/>